<dbReference type="AlphaFoldDB" id="A0A1M5SV25"/>
<name>A0A1M5SV25_9FIRM</name>
<feature type="transmembrane region" description="Helical" evidence="1">
    <location>
        <begin position="33"/>
        <end position="54"/>
    </location>
</feature>
<accession>A0A1M5SV25</accession>
<keyword evidence="1" id="KW-0472">Membrane</keyword>
<dbReference type="SUPFAM" id="SSF48452">
    <property type="entry name" value="TPR-like"/>
    <property type="match status" value="1"/>
</dbReference>
<evidence type="ECO:0000313" key="3">
    <source>
        <dbReference type="Proteomes" id="UP000242520"/>
    </source>
</evidence>
<reference evidence="3" key="1">
    <citation type="submission" date="2016-11" db="EMBL/GenBank/DDBJ databases">
        <authorList>
            <person name="Varghese N."/>
            <person name="Submissions S."/>
        </authorList>
    </citation>
    <scope>NUCLEOTIDE SEQUENCE [LARGE SCALE GENOMIC DNA]</scope>
    <source>
        <strain evidence="3">DSM 15285</strain>
    </source>
</reference>
<dbReference type="RefSeq" id="WP_072725863.1">
    <property type="nucleotide sequence ID" value="NZ_FQXH01000024.1"/>
</dbReference>
<dbReference type="Proteomes" id="UP000242520">
    <property type="component" value="Unassembled WGS sequence"/>
</dbReference>
<evidence type="ECO:0008006" key="4">
    <source>
        <dbReference type="Google" id="ProtNLM"/>
    </source>
</evidence>
<feature type="transmembrane region" description="Helical" evidence="1">
    <location>
        <begin position="7"/>
        <end position="27"/>
    </location>
</feature>
<protein>
    <recommendedName>
        <fullName evidence="4">Tetratricopeptide repeat-containing protein</fullName>
    </recommendedName>
</protein>
<proteinExistence type="predicted"/>
<keyword evidence="1" id="KW-0812">Transmembrane</keyword>
<keyword evidence="3" id="KW-1185">Reference proteome</keyword>
<keyword evidence="1" id="KW-1133">Transmembrane helix</keyword>
<dbReference type="InterPro" id="IPR011990">
    <property type="entry name" value="TPR-like_helical_dom_sf"/>
</dbReference>
<evidence type="ECO:0000256" key="1">
    <source>
        <dbReference type="SAM" id="Phobius"/>
    </source>
</evidence>
<gene>
    <name evidence="2" type="ORF">SAMN02744040_01897</name>
</gene>
<sequence>MKFLKGIILLGFIFSLFVFSVVIEIINSQLLDIMLKGIILFIIYMVFIIVKFNIRLKYFSALEKEYKYELLLKELDKDLSKLKKQYGPKITLMMFKSKILNHKGEFKESLQVLYSIILENVYMKKYKQTYYELIILNLLMLNKLDSAKTMYDMYLEKIKQEKLKKPSKAFLAIYKFYMGNINESKKMFEDLLNKKNISEKNNAYINYYLGLIDLKEGKFEEGKNKLEKVSSFKKEHFITEKAKKILEETFSPLSNLNEDVNI</sequence>
<dbReference type="EMBL" id="FQXH01000024">
    <property type="protein sequence ID" value="SHH41843.1"/>
    <property type="molecule type" value="Genomic_DNA"/>
</dbReference>
<dbReference type="Gene3D" id="1.25.40.10">
    <property type="entry name" value="Tetratricopeptide repeat domain"/>
    <property type="match status" value="1"/>
</dbReference>
<evidence type="ECO:0000313" key="2">
    <source>
        <dbReference type="EMBL" id="SHH41843.1"/>
    </source>
</evidence>
<organism evidence="2 3">
    <name type="scientific">Tepidibacter thalassicus DSM 15285</name>
    <dbReference type="NCBI Taxonomy" id="1123350"/>
    <lineage>
        <taxon>Bacteria</taxon>
        <taxon>Bacillati</taxon>
        <taxon>Bacillota</taxon>
        <taxon>Clostridia</taxon>
        <taxon>Peptostreptococcales</taxon>
        <taxon>Peptostreptococcaceae</taxon>
        <taxon>Tepidibacter</taxon>
    </lineage>
</organism>